<dbReference type="InterPro" id="IPR025993">
    <property type="entry name" value="Ceramide_glucosylTrfase"/>
</dbReference>
<dbReference type="Gene3D" id="3.90.550.10">
    <property type="entry name" value="Spore Coat Polysaccharide Biosynthesis Protein SpsA, Chain A"/>
    <property type="match status" value="1"/>
</dbReference>
<keyword evidence="7" id="KW-0328">Glycosyltransferase</keyword>
<dbReference type="SUPFAM" id="SSF53448">
    <property type="entry name" value="Nucleotide-diphospho-sugar transferases"/>
    <property type="match status" value="1"/>
</dbReference>
<dbReference type="EMBL" id="SDIL01000041">
    <property type="protein sequence ID" value="RXK38846.1"/>
    <property type="molecule type" value="Genomic_DNA"/>
</dbReference>
<feature type="transmembrane region" description="Helical" evidence="15">
    <location>
        <begin position="6"/>
        <end position="25"/>
    </location>
</feature>
<evidence type="ECO:0000256" key="9">
    <source>
        <dbReference type="ARBA" id="ARBA00022692"/>
    </source>
</evidence>
<dbReference type="EC" id="2.4.1.80" evidence="5"/>
<evidence type="ECO:0000256" key="4">
    <source>
        <dbReference type="ARBA" id="ARBA00006739"/>
    </source>
</evidence>
<evidence type="ECO:0000256" key="14">
    <source>
        <dbReference type="ARBA" id="ARBA00032575"/>
    </source>
</evidence>
<name>A0A4Q1BM09_TREME</name>
<dbReference type="PANTHER" id="PTHR12726:SF0">
    <property type="entry name" value="CERAMIDE GLUCOSYLTRANSFERASE"/>
    <property type="match status" value="1"/>
</dbReference>
<keyword evidence="8 16" id="KW-0808">Transferase</keyword>
<evidence type="ECO:0000313" key="16">
    <source>
        <dbReference type="EMBL" id="RXK38846.1"/>
    </source>
</evidence>
<feature type="transmembrane region" description="Helical" evidence="15">
    <location>
        <begin position="363"/>
        <end position="383"/>
    </location>
</feature>
<evidence type="ECO:0000256" key="6">
    <source>
        <dbReference type="ARBA" id="ARBA00019988"/>
    </source>
</evidence>
<proteinExistence type="inferred from homology"/>
<evidence type="ECO:0000256" key="5">
    <source>
        <dbReference type="ARBA" id="ARBA00012699"/>
    </source>
</evidence>
<comment type="pathway">
    <text evidence="3">Sphingolipid metabolism.</text>
</comment>
<protein>
    <recommendedName>
        <fullName evidence="6">Ceramide glucosyltransferase</fullName>
        <ecNumber evidence="5">2.4.1.80</ecNumber>
    </recommendedName>
    <alternativeName>
        <fullName evidence="13">Glucosylceramide synthase</fullName>
    </alternativeName>
    <alternativeName>
        <fullName evidence="14">UDP-glucose ceramide glucosyltransferase</fullName>
    </alternativeName>
    <alternativeName>
        <fullName evidence="12">UDP-glucose:N-acylsphingosine D-glucosyltransferase</fullName>
    </alternativeName>
</protein>
<evidence type="ECO:0000256" key="15">
    <source>
        <dbReference type="SAM" id="Phobius"/>
    </source>
</evidence>
<dbReference type="Proteomes" id="UP000289152">
    <property type="component" value="Unassembled WGS sequence"/>
</dbReference>
<dbReference type="GO" id="GO:0006679">
    <property type="term" value="P:glucosylceramide biosynthetic process"/>
    <property type="evidence" value="ECO:0007669"/>
    <property type="project" value="TreeGrafter"/>
</dbReference>
<evidence type="ECO:0000256" key="1">
    <source>
        <dbReference type="ARBA" id="ARBA00004141"/>
    </source>
</evidence>
<reference evidence="16 17" key="1">
    <citation type="submission" date="2016-06" db="EMBL/GenBank/DDBJ databases">
        <title>Evolution of pathogenesis and genome organization in the Tremellales.</title>
        <authorList>
            <person name="Cuomo C."/>
            <person name="Litvintseva A."/>
            <person name="Heitman J."/>
            <person name="Chen Y."/>
            <person name="Sun S."/>
            <person name="Springer D."/>
            <person name="Dromer F."/>
            <person name="Young S."/>
            <person name="Zeng Q."/>
            <person name="Chapman S."/>
            <person name="Gujja S."/>
            <person name="Saif S."/>
            <person name="Birren B."/>
        </authorList>
    </citation>
    <scope>NUCLEOTIDE SEQUENCE [LARGE SCALE GENOMIC DNA]</scope>
    <source>
        <strain evidence="16 17">ATCC 28783</strain>
    </source>
</reference>
<evidence type="ECO:0000256" key="7">
    <source>
        <dbReference type="ARBA" id="ARBA00022676"/>
    </source>
</evidence>
<keyword evidence="17" id="KW-1185">Reference proteome</keyword>
<comment type="caution">
    <text evidence="16">The sequence shown here is derived from an EMBL/GenBank/DDBJ whole genome shotgun (WGS) entry which is preliminary data.</text>
</comment>
<dbReference type="VEuPathDB" id="FungiDB:TREMEDRAFT_69004"/>
<keyword evidence="11 15" id="KW-0472">Membrane</keyword>
<dbReference type="GO" id="GO:0016020">
    <property type="term" value="C:membrane"/>
    <property type="evidence" value="ECO:0007669"/>
    <property type="project" value="UniProtKB-SubCell"/>
</dbReference>
<dbReference type="GO" id="GO:0008120">
    <property type="term" value="F:ceramide glucosyltransferase activity"/>
    <property type="evidence" value="ECO:0007669"/>
    <property type="project" value="UniProtKB-EC"/>
</dbReference>
<evidence type="ECO:0000256" key="12">
    <source>
        <dbReference type="ARBA" id="ARBA00031017"/>
    </source>
</evidence>
<dbReference type="UniPathway" id="UPA00222"/>
<feature type="transmembrane region" description="Helical" evidence="15">
    <location>
        <begin position="328"/>
        <end position="351"/>
    </location>
</feature>
<comment type="subcellular location">
    <subcellularLocation>
        <location evidence="1">Membrane</location>
        <topology evidence="1">Multi-pass membrane protein</topology>
    </subcellularLocation>
</comment>
<organism evidence="16 17">
    <name type="scientific">Tremella mesenterica</name>
    <name type="common">Jelly fungus</name>
    <dbReference type="NCBI Taxonomy" id="5217"/>
    <lineage>
        <taxon>Eukaryota</taxon>
        <taxon>Fungi</taxon>
        <taxon>Dikarya</taxon>
        <taxon>Basidiomycota</taxon>
        <taxon>Agaricomycotina</taxon>
        <taxon>Tremellomycetes</taxon>
        <taxon>Tremellales</taxon>
        <taxon>Tremellaceae</taxon>
        <taxon>Tremella</taxon>
    </lineage>
</organism>
<dbReference type="Pfam" id="PF13506">
    <property type="entry name" value="Glyco_transf_21"/>
    <property type="match status" value="2"/>
</dbReference>
<evidence type="ECO:0000313" key="17">
    <source>
        <dbReference type="Proteomes" id="UP000289152"/>
    </source>
</evidence>
<feature type="transmembrane region" description="Helical" evidence="15">
    <location>
        <begin position="395"/>
        <end position="418"/>
    </location>
</feature>
<accession>A0A4Q1BM09</accession>
<comment type="similarity">
    <text evidence="4">Belongs to the glycosyltransferase 2 family.</text>
</comment>
<dbReference type="InterPro" id="IPR029044">
    <property type="entry name" value="Nucleotide-diphossugar_trans"/>
</dbReference>
<dbReference type="InParanoid" id="A0A4Q1BM09"/>
<evidence type="ECO:0000256" key="13">
    <source>
        <dbReference type="ARBA" id="ARBA00031543"/>
    </source>
</evidence>
<dbReference type="STRING" id="5217.A0A4Q1BM09"/>
<gene>
    <name evidence="16" type="ORF">M231_03902</name>
</gene>
<evidence type="ECO:0000256" key="3">
    <source>
        <dbReference type="ARBA" id="ARBA00004991"/>
    </source>
</evidence>
<dbReference type="AlphaFoldDB" id="A0A4Q1BM09"/>
<evidence type="ECO:0000256" key="8">
    <source>
        <dbReference type="ARBA" id="ARBA00022679"/>
    </source>
</evidence>
<evidence type="ECO:0000256" key="11">
    <source>
        <dbReference type="ARBA" id="ARBA00023136"/>
    </source>
</evidence>
<dbReference type="OrthoDB" id="1483400at2759"/>
<sequence length="436" mass="48067">MTSLVLAVVFLALYLIVWSICLLGLRTARNRYAGYTLPSRLISQPPKAVPGVTIIRPLCGLEDNLYNALESTMKLDYPKYQVIFALQSGTDEALPDGHQPVIPSLSDTADDAADDVKVGVNPKINNLMKPFEEAQYDLLYVIDSSMHLDPDALGRAVDAFIESKFGTTTFDSDIESAPPISDDLRTPPSRGQVGLVHHVPFALVYQRTWGSLIEQAFLNTTHAKMYLAINALAIDSCVMGKANLYSRANIASLTSPAPTLRASLNPPTGLAGFGPFLAEDNMIALSLWHELGLKHAMTSDVAVDFLGALSVRGYIDRRVRWIRVRKRMTPYLVTALEPFTESVLCGIYGSWAIARLLGANKSALFAVHMILWLMVDLGVRRALSTHVKGRPPESTLVFVLAWMARELMTLPIFLYGLASSDVTWRGKRYRIVQSGQ</sequence>
<keyword evidence="9 15" id="KW-0812">Transmembrane</keyword>
<evidence type="ECO:0000256" key="2">
    <source>
        <dbReference type="ARBA" id="ARBA00004760"/>
    </source>
</evidence>
<dbReference type="PANTHER" id="PTHR12726">
    <property type="entry name" value="CERAMIDE GLUCOSYLTRANSFERASE"/>
    <property type="match status" value="1"/>
</dbReference>
<evidence type="ECO:0000256" key="10">
    <source>
        <dbReference type="ARBA" id="ARBA00022989"/>
    </source>
</evidence>
<keyword evidence="10 15" id="KW-1133">Transmembrane helix</keyword>
<comment type="pathway">
    <text evidence="2">Lipid metabolism; sphingolipid metabolism.</text>
</comment>